<dbReference type="Pfam" id="PF12784">
    <property type="entry name" value="PDDEXK_2"/>
    <property type="match status" value="1"/>
</dbReference>
<accession>A0A6M0K8D3</accession>
<proteinExistence type="predicted"/>
<dbReference type="PANTHER" id="PTHR41317">
    <property type="entry name" value="PD-(D_E)XK NUCLEASE FAMILY TRANSPOSASE"/>
    <property type="match status" value="1"/>
</dbReference>
<evidence type="ECO:0000313" key="1">
    <source>
        <dbReference type="EMBL" id="NEV65273.1"/>
    </source>
</evidence>
<sequence>MPEILAADLLDPKNDYVFFRVFSEEPALLVDLINVVRRDEPAIVEVSLLNPRLTPERLSGKSLVLDLRAVDERGQRYAIEMQVRRFTHWSGCGLLYLARLLSEQLDAGTAYRRLKPVIGIHLLDFTLLEAPEQAKQALWCFEMRDRARPEVRLGRELQLNIIELRKADRLGQLPARLSAWIADFAHWQEESTMSTHPYPPVQWAIEKLRELSADEEARYWAESRAKALSDEASLLAEAREEGREEGEQIGLQKGREDTARNLIALGVLTVGQIAQATGLSLAQIEALRGAEP</sequence>
<dbReference type="EMBL" id="JAAIJQ010000196">
    <property type="protein sequence ID" value="NEV65273.1"/>
    <property type="molecule type" value="Genomic_DNA"/>
</dbReference>
<evidence type="ECO:0000313" key="2">
    <source>
        <dbReference type="Proteomes" id="UP000483379"/>
    </source>
</evidence>
<dbReference type="RefSeq" id="WP_164456595.1">
    <property type="nucleotide sequence ID" value="NZ_JAAIJQ010000196.1"/>
</dbReference>
<dbReference type="NCBIfam" id="TIGR01784">
    <property type="entry name" value="T_den_put_tspse"/>
    <property type="match status" value="1"/>
</dbReference>
<comment type="caution">
    <text evidence="1">The sequence shown here is derived from an EMBL/GenBank/DDBJ whole genome shotgun (WGS) entry which is preliminary data.</text>
</comment>
<dbReference type="PANTHER" id="PTHR41317:SF1">
    <property type="entry name" value="PD-(D_E)XK NUCLEASE FAMILY TRANSPOSASE"/>
    <property type="match status" value="1"/>
</dbReference>
<protein>
    <submittedName>
        <fullName evidence="1">Rpn family recombination-promoting nuclease/putative transposase</fullName>
    </submittedName>
</protein>
<gene>
    <name evidence="1" type="ORF">G3446_26170</name>
</gene>
<organism evidence="1 2">
    <name type="scientific">Thiorhodococcus minor</name>
    <dbReference type="NCBI Taxonomy" id="57489"/>
    <lineage>
        <taxon>Bacteria</taxon>
        <taxon>Pseudomonadati</taxon>
        <taxon>Pseudomonadota</taxon>
        <taxon>Gammaproteobacteria</taxon>
        <taxon>Chromatiales</taxon>
        <taxon>Chromatiaceae</taxon>
        <taxon>Thiorhodococcus</taxon>
    </lineage>
</organism>
<keyword evidence="2" id="KW-1185">Reference proteome</keyword>
<dbReference type="Proteomes" id="UP000483379">
    <property type="component" value="Unassembled WGS sequence"/>
</dbReference>
<name>A0A6M0K8D3_9GAMM</name>
<reference evidence="1 2" key="1">
    <citation type="submission" date="2020-02" db="EMBL/GenBank/DDBJ databases">
        <title>Genome sequences of Thiorhodococcus mannitoliphagus and Thiorhodococcus minor, purple sulfur photosynthetic bacteria in the gammaproteobacterial family, Chromatiaceae.</title>
        <authorList>
            <person name="Aviles F.A."/>
            <person name="Meyer T.E."/>
            <person name="Kyndt J.A."/>
        </authorList>
    </citation>
    <scope>NUCLEOTIDE SEQUENCE [LARGE SCALE GENOMIC DNA]</scope>
    <source>
        <strain evidence="1 2">DSM 11518</strain>
    </source>
</reference>
<dbReference type="AlphaFoldDB" id="A0A6M0K8D3"/>
<dbReference type="InterPro" id="IPR010106">
    <property type="entry name" value="RpnA"/>
</dbReference>